<dbReference type="InterPro" id="IPR013088">
    <property type="entry name" value="Znf_NHR/GATA"/>
</dbReference>
<name>A0AAJ7X2X7_PETMA</name>
<keyword evidence="7 11" id="KW-0238">DNA-binding</keyword>
<dbReference type="PROSITE" id="PS51843">
    <property type="entry name" value="NR_LBD"/>
    <property type="match status" value="1"/>
</dbReference>
<dbReference type="FunFam" id="1.10.565.10:FF:000012">
    <property type="entry name" value="Nuclear receptor subfamily 2 group C member 1"/>
    <property type="match status" value="1"/>
</dbReference>
<dbReference type="CDD" id="cd06952">
    <property type="entry name" value="NR_LBD_TR2_like"/>
    <property type="match status" value="1"/>
</dbReference>
<keyword evidence="4 11" id="KW-0863">Zinc-finger</keyword>
<evidence type="ECO:0000256" key="7">
    <source>
        <dbReference type="ARBA" id="ARBA00023125"/>
    </source>
</evidence>
<keyword evidence="5 11" id="KW-0862">Zinc</keyword>
<dbReference type="PROSITE" id="PS51030">
    <property type="entry name" value="NUCLEAR_REC_DBD_2"/>
    <property type="match status" value="1"/>
</dbReference>
<feature type="compositionally biased region" description="Low complexity" evidence="12">
    <location>
        <begin position="457"/>
        <end position="472"/>
    </location>
</feature>
<evidence type="ECO:0000256" key="8">
    <source>
        <dbReference type="ARBA" id="ARBA00023163"/>
    </source>
</evidence>
<evidence type="ECO:0000256" key="1">
    <source>
        <dbReference type="ARBA" id="ARBA00004123"/>
    </source>
</evidence>
<evidence type="ECO:0000256" key="6">
    <source>
        <dbReference type="ARBA" id="ARBA00023015"/>
    </source>
</evidence>
<evidence type="ECO:0000256" key="11">
    <source>
        <dbReference type="RuleBase" id="RU004334"/>
    </source>
</evidence>
<evidence type="ECO:0000256" key="2">
    <source>
        <dbReference type="ARBA" id="ARBA00006421"/>
    </source>
</evidence>
<keyword evidence="3 11" id="KW-0479">Metal-binding</keyword>
<proteinExistence type="inferred from homology"/>
<feature type="region of interest" description="Disordered" evidence="12">
    <location>
        <begin position="516"/>
        <end position="536"/>
    </location>
</feature>
<gene>
    <name evidence="16" type="primary">NR2C2</name>
</gene>
<dbReference type="KEGG" id="pmrn:116947570"/>
<dbReference type="Pfam" id="PF00105">
    <property type="entry name" value="zf-C4"/>
    <property type="match status" value="1"/>
</dbReference>
<sequence>MIREPRPSALRIPNPGSSRATGRDLRPLTRGSRSVQDPARCRYRWPSGRGSRGPRGAPPGPEDIAGGRLAGPAVPSRGLTSPGSAAGTMEDLAHQIVEQHVAEASQMTLMGAQATLVGSPLFNSPPQKIQIVSTDPSLGNPHRIQVAAVKGSTCGGAAWQIVTDQQTGQKIQIVTAMETGGTPPKQFVWATADDGHGGGKLILAGTPEHGAQGGKIILATPDGLGSRQLILTTHDGSGGTPQRLQIITEQASGEHMAGLRKDDGQQRAVDPASGLLKLPVEFCVVCGDRASGRHYGAVSCEGCKGFFKRSVRKNLKYTCRGSQDCVINKHHRNRCQYCRLQKCFNVGMKTESVQCERKPIETMREKPANCAVSSDKIYIRKDLRSPMAATPTFVTDKDTSRTAGLFDSGILVSVQQPLLRNESALLMETSQGDLSTLANVVTSLANFGKGKEDSPGATTTAANTSASSASSSGELPGLDTLSNGETSLTEIAPDSQSASEITRSAAFDTLAKALNASEGGGGGEGPDGAASITGSNSTSLQLMGANDQNLPVIEIDGPLLTDTHVSFKLTMPSPMPEYLNVHYICESASRLLFLSMHWARSIPAFQALGLCSQEGNTGLVRACWNELFTLGLAQCAQVMNLSTILTAIVNHLQASLQQDKLTTERVKVVMEHIWKLQEFCNSMSKLNVDPYEYAYLKAIILFSPDHPGLVNTAQIDRFQEKAHVELHEYMSKSYPDDPHRLARLLLRLPALRLMSSNITEELFFAGLIGNVQIDSIIPYILRMETAEYNSQITGTSA</sequence>
<dbReference type="InterPro" id="IPR035500">
    <property type="entry name" value="NHR-like_dom_sf"/>
</dbReference>
<dbReference type="PROSITE" id="PS00031">
    <property type="entry name" value="NUCLEAR_REC_DBD_1"/>
    <property type="match status" value="1"/>
</dbReference>
<keyword evidence="9 11" id="KW-0675">Receptor</keyword>
<reference evidence="16" key="1">
    <citation type="submission" date="2025-08" db="UniProtKB">
        <authorList>
            <consortium name="RefSeq"/>
        </authorList>
    </citation>
    <scope>IDENTIFICATION</scope>
    <source>
        <tissue evidence="16">Sperm</tissue>
    </source>
</reference>
<dbReference type="GeneID" id="116947570"/>
<dbReference type="AlphaFoldDB" id="A0AAJ7X2X7"/>
<comment type="similarity">
    <text evidence="2">Belongs to the nuclear hormone receptor family. NR2 subfamily.</text>
</comment>
<keyword evidence="8 11" id="KW-0804">Transcription</keyword>
<dbReference type="InterPro" id="IPR048246">
    <property type="entry name" value="NR2C1/2-like_LBD"/>
</dbReference>
<feature type="domain" description="NR LBD" evidence="14">
    <location>
        <begin position="538"/>
        <end position="784"/>
    </location>
</feature>
<feature type="domain" description="Nuclear receptor" evidence="13">
    <location>
        <begin position="280"/>
        <end position="355"/>
    </location>
</feature>
<protein>
    <submittedName>
        <fullName evidence="16">Nuclear receptor subfamily 2 group C member 2 isoform X1</fullName>
    </submittedName>
</protein>
<dbReference type="PANTHER" id="PTHR24083">
    <property type="entry name" value="NUCLEAR HORMONE RECEPTOR"/>
    <property type="match status" value="1"/>
</dbReference>
<dbReference type="Pfam" id="PF00104">
    <property type="entry name" value="Hormone_recep"/>
    <property type="match status" value="1"/>
</dbReference>
<dbReference type="SMART" id="SM00430">
    <property type="entry name" value="HOLI"/>
    <property type="match status" value="1"/>
</dbReference>
<feature type="region of interest" description="Disordered" evidence="12">
    <location>
        <begin position="1"/>
        <end position="85"/>
    </location>
</feature>
<dbReference type="InterPro" id="IPR048245">
    <property type="entry name" value="NR2C1/2-like_DBD"/>
</dbReference>
<dbReference type="InterPro" id="IPR050274">
    <property type="entry name" value="Nuclear_hormone_rcpt_NR2"/>
</dbReference>
<accession>A0AAJ7X2X7</accession>
<feature type="region of interest" description="Disordered" evidence="12">
    <location>
        <begin position="447"/>
        <end position="485"/>
    </location>
</feature>
<dbReference type="SMART" id="SM00399">
    <property type="entry name" value="ZnF_C4"/>
    <property type="match status" value="1"/>
</dbReference>
<evidence type="ECO:0000259" key="13">
    <source>
        <dbReference type="PROSITE" id="PS51030"/>
    </source>
</evidence>
<organism evidence="15 16">
    <name type="scientific">Petromyzon marinus</name>
    <name type="common">Sea lamprey</name>
    <dbReference type="NCBI Taxonomy" id="7757"/>
    <lineage>
        <taxon>Eukaryota</taxon>
        <taxon>Metazoa</taxon>
        <taxon>Chordata</taxon>
        <taxon>Craniata</taxon>
        <taxon>Vertebrata</taxon>
        <taxon>Cyclostomata</taxon>
        <taxon>Hyperoartia</taxon>
        <taxon>Petromyzontiformes</taxon>
        <taxon>Petromyzontidae</taxon>
        <taxon>Petromyzon</taxon>
    </lineage>
</organism>
<evidence type="ECO:0000256" key="9">
    <source>
        <dbReference type="ARBA" id="ARBA00023170"/>
    </source>
</evidence>
<evidence type="ECO:0000313" key="15">
    <source>
        <dbReference type="Proteomes" id="UP001318040"/>
    </source>
</evidence>
<keyword evidence="15" id="KW-1185">Reference proteome</keyword>
<evidence type="ECO:0000256" key="10">
    <source>
        <dbReference type="ARBA" id="ARBA00023242"/>
    </source>
</evidence>
<dbReference type="InterPro" id="IPR000536">
    <property type="entry name" value="Nucl_hrmn_rcpt_lig-bd"/>
</dbReference>
<evidence type="ECO:0000256" key="3">
    <source>
        <dbReference type="ARBA" id="ARBA00022723"/>
    </source>
</evidence>
<dbReference type="GO" id="GO:0003700">
    <property type="term" value="F:DNA-binding transcription factor activity"/>
    <property type="evidence" value="ECO:0007669"/>
    <property type="project" value="InterPro"/>
</dbReference>
<dbReference type="Proteomes" id="UP001318040">
    <property type="component" value="Chromosome 30"/>
</dbReference>
<evidence type="ECO:0000259" key="14">
    <source>
        <dbReference type="PROSITE" id="PS51843"/>
    </source>
</evidence>
<dbReference type="CDD" id="cd06967">
    <property type="entry name" value="NR_DBD_TR2_like"/>
    <property type="match status" value="1"/>
</dbReference>
<dbReference type="SUPFAM" id="SSF48508">
    <property type="entry name" value="Nuclear receptor ligand-binding domain"/>
    <property type="match status" value="1"/>
</dbReference>
<dbReference type="RefSeq" id="XP_032819351.1">
    <property type="nucleotide sequence ID" value="XM_032963460.1"/>
</dbReference>
<dbReference type="GO" id="GO:0043565">
    <property type="term" value="F:sequence-specific DNA binding"/>
    <property type="evidence" value="ECO:0007669"/>
    <property type="project" value="InterPro"/>
</dbReference>
<dbReference type="Gene3D" id="3.30.50.10">
    <property type="entry name" value="Erythroid Transcription Factor GATA-1, subunit A"/>
    <property type="match status" value="1"/>
</dbReference>
<dbReference type="GO" id="GO:0005634">
    <property type="term" value="C:nucleus"/>
    <property type="evidence" value="ECO:0007669"/>
    <property type="project" value="UniProtKB-SubCell"/>
</dbReference>
<evidence type="ECO:0000256" key="4">
    <source>
        <dbReference type="ARBA" id="ARBA00022771"/>
    </source>
</evidence>
<evidence type="ECO:0000256" key="12">
    <source>
        <dbReference type="SAM" id="MobiDB-lite"/>
    </source>
</evidence>
<dbReference type="PRINTS" id="PR00047">
    <property type="entry name" value="STROIDFINGER"/>
</dbReference>
<dbReference type="PRINTS" id="PR00398">
    <property type="entry name" value="STRDHORMONER"/>
</dbReference>
<evidence type="ECO:0000313" key="16">
    <source>
        <dbReference type="RefSeq" id="XP_032819351.1"/>
    </source>
</evidence>
<dbReference type="SUPFAM" id="SSF57716">
    <property type="entry name" value="Glucocorticoid receptor-like (DNA-binding domain)"/>
    <property type="match status" value="1"/>
</dbReference>
<comment type="subcellular location">
    <subcellularLocation>
        <location evidence="1 11">Nucleus</location>
    </subcellularLocation>
</comment>
<keyword evidence="10 11" id="KW-0539">Nucleus</keyword>
<dbReference type="FunFam" id="3.30.50.10:FF:000015">
    <property type="entry name" value="Nuclear receptor subfamily 2, group C, member 1"/>
    <property type="match status" value="1"/>
</dbReference>
<evidence type="ECO:0000256" key="5">
    <source>
        <dbReference type="ARBA" id="ARBA00022833"/>
    </source>
</evidence>
<keyword evidence="6 11" id="KW-0805">Transcription regulation</keyword>
<dbReference type="GO" id="GO:0008270">
    <property type="term" value="F:zinc ion binding"/>
    <property type="evidence" value="ECO:0007669"/>
    <property type="project" value="UniProtKB-KW"/>
</dbReference>
<dbReference type="InterPro" id="IPR001723">
    <property type="entry name" value="Nuclear_hrmn_rcpt"/>
</dbReference>
<dbReference type="Gene3D" id="1.10.565.10">
    <property type="entry name" value="Retinoid X Receptor"/>
    <property type="match status" value="1"/>
</dbReference>
<dbReference type="InterPro" id="IPR001628">
    <property type="entry name" value="Znf_hrmn_rcpt"/>
</dbReference>